<dbReference type="RefSeq" id="WP_167130633.1">
    <property type="nucleotide sequence ID" value="NZ_JAANCM010000013.1"/>
</dbReference>
<name>A0AA43ZI52_9HYPH</name>
<protein>
    <submittedName>
        <fullName evidence="1">Uncharacterized protein</fullName>
    </submittedName>
</protein>
<gene>
    <name evidence="1" type="ORF">G8E10_21715</name>
</gene>
<proteinExistence type="predicted"/>
<reference evidence="1" key="1">
    <citation type="submission" date="2020-03" db="EMBL/GenBank/DDBJ databases">
        <title>Ferranicluibacter endophyticum gen. nov., sp. nov., a new genus isolated from Rubus ulmifolius Schott. stem.</title>
        <authorList>
            <person name="Roca-Couso R."/>
            <person name="Flores-Felix J.D."/>
            <person name="Igual J.M."/>
            <person name="Rivas R."/>
        </authorList>
    </citation>
    <scope>NUCLEOTIDE SEQUENCE</scope>
    <source>
        <strain evidence="1">CRRU44</strain>
    </source>
</reference>
<dbReference type="Proteomes" id="UP001155840">
    <property type="component" value="Unassembled WGS sequence"/>
</dbReference>
<dbReference type="EMBL" id="JAANCM010000013">
    <property type="protein sequence ID" value="NHT78328.1"/>
    <property type="molecule type" value="Genomic_DNA"/>
</dbReference>
<dbReference type="AlphaFoldDB" id="A0AA43ZI52"/>
<evidence type="ECO:0000313" key="2">
    <source>
        <dbReference type="Proteomes" id="UP001155840"/>
    </source>
</evidence>
<evidence type="ECO:0000313" key="1">
    <source>
        <dbReference type="EMBL" id="NHT78328.1"/>
    </source>
</evidence>
<comment type="caution">
    <text evidence="1">The sequence shown here is derived from an EMBL/GenBank/DDBJ whole genome shotgun (WGS) entry which is preliminary data.</text>
</comment>
<keyword evidence="2" id="KW-1185">Reference proteome</keyword>
<sequence>MDRILFSLPVHDRPDIVRDQIENINYFCPGSLICVHVADGAAASRDEFARACDFENVVLNPHSLGFTLSDGLMHTHVSNFLHMLDTGLPFDKVVLISSDEMLVKDGLGDYISRYPLGVHAEVLDLATDWGVFNPELLQTAAMQGFLKTLGLPLFFGGQAEGQFFSKSIFGLLTKLFMENFPMKPCGFPTEQVIGPTMAARYFVTHTNGVPPVTLSNKSNTLVISNEVIAQVRSGKGTIFAKRRPGALRSPHIGASVLKGVFSVTHVPREDCDLRRHIRSLMIQDATR</sequence>
<organism evidence="1 2">
    <name type="scientific">Ferranicluibacter rubi</name>
    <dbReference type="NCBI Taxonomy" id="2715133"/>
    <lineage>
        <taxon>Bacteria</taxon>
        <taxon>Pseudomonadati</taxon>
        <taxon>Pseudomonadota</taxon>
        <taxon>Alphaproteobacteria</taxon>
        <taxon>Hyphomicrobiales</taxon>
        <taxon>Rhizobiaceae</taxon>
        <taxon>Ferranicluibacter</taxon>
    </lineage>
</organism>
<accession>A0AA43ZI52</accession>